<dbReference type="AlphaFoldDB" id="A0AAJ0H4F4"/>
<feature type="domain" description="Zn(2)-C6 fungal-type" evidence="2">
    <location>
        <begin position="10"/>
        <end position="43"/>
    </location>
</feature>
<dbReference type="InterPro" id="IPR036864">
    <property type="entry name" value="Zn2-C6_fun-type_DNA-bd_sf"/>
</dbReference>
<organism evidence="3 4">
    <name type="scientific">Chaetomium strumarium</name>
    <dbReference type="NCBI Taxonomy" id="1170767"/>
    <lineage>
        <taxon>Eukaryota</taxon>
        <taxon>Fungi</taxon>
        <taxon>Dikarya</taxon>
        <taxon>Ascomycota</taxon>
        <taxon>Pezizomycotina</taxon>
        <taxon>Sordariomycetes</taxon>
        <taxon>Sordariomycetidae</taxon>
        <taxon>Sordariales</taxon>
        <taxon>Chaetomiaceae</taxon>
        <taxon>Chaetomium</taxon>
    </lineage>
</organism>
<dbReference type="InterPro" id="IPR053178">
    <property type="entry name" value="Osmoadaptation_assoc"/>
</dbReference>
<gene>
    <name evidence="3" type="ORF">B0T15DRAFT_79786</name>
</gene>
<protein>
    <recommendedName>
        <fullName evidence="2">Zn(2)-C6 fungal-type domain-containing protein</fullName>
    </recommendedName>
</protein>
<keyword evidence="4" id="KW-1185">Reference proteome</keyword>
<evidence type="ECO:0000313" key="4">
    <source>
        <dbReference type="Proteomes" id="UP001273166"/>
    </source>
</evidence>
<evidence type="ECO:0000313" key="3">
    <source>
        <dbReference type="EMBL" id="KAK3311562.1"/>
    </source>
</evidence>
<dbReference type="PANTHER" id="PTHR38111">
    <property type="entry name" value="ZN(2)-C6 FUNGAL-TYPE DOMAIN-CONTAINING PROTEIN-RELATED"/>
    <property type="match status" value="1"/>
</dbReference>
<proteinExistence type="predicted"/>
<accession>A0AAJ0H4F4</accession>
<reference evidence="3" key="2">
    <citation type="submission" date="2023-06" db="EMBL/GenBank/DDBJ databases">
        <authorList>
            <consortium name="Lawrence Berkeley National Laboratory"/>
            <person name="Mondo S.J."/>
            <person name="Hensen N."/>
            <person name="Bonometti L."/>
            <person name="Westerberg I."/>
            <person name="Brannstrom I.O."/>
            <person name="Guillou S."/>
            <person name="Cros-Aarteil S."/>
            <person name="Calhoun S."/>
            <person name="Haridas S."/>
            <person name="Kuo A."/>
            <person name="Pangilinan J."/>
            <person name="Riley R."/>
            <person name="Labutti K."/>
            <person name="Andreopoulos B."/>
            <person name="Lipzen A."/>
            <person name="Chen C."/>
            <person name="Yanf M."/>
            <person name="Daum C."/>
            <person name="Ng V."/>
            <person name="Clum A."/>
            <person name="Steindorff A."/>
            <person name="Ohm R."/>
            <person name="Martin F."/>
            <person name="Silar P."/>
            <person name="Natvig D."/>
            <person name="Lalanne C."/>
            <person name="Gautier V."/>
            <person name="Ament-Velasquez S.L."/>
            <person name="Kruys A."/>
            <person name="Hutchinson M.I."/>
            <person name="Powell A.J."/>
            <person name="Barry K."/>
            <person name="Miller A.N."/>
            <person name="Grigoriev I.V."/>
            <person name="Debuchy R."/>
            <person name="Gladieux P."/>
            <person name="Thoren M.H."/>
            <person name="Johannesson H."/>
        </authorList>
    </citation>
    <scope>NUCLEOTIDE SEQUENCE</scope>
    <source>
        <strain evidence="3">CBS 333.67</strain>
    </source>
</reference>
<dbReference type="Gene3D" id="4.10.240.10">
    <property type="entry name" value="Zn(2)-C6 fungal-type DNA-binding domain"/>
    <property type="match status" value="1"/>
</dbReference>
<evidence type="ECO:0000256" key="1">
    <source>
        <dbReference type="ARBA" id="ARBA00023242"/>
    </source>
</evidence>
<dbReference type="EMBL" id="JAUDZG010000001">
    <property type="protein sequence ID" value="KAK3311562.1"/>
    <property type="molecule type" value="Genomic_DNA"/>
</dbReference>
<evidence type="ECO:0000259" key="2">
    <source>
        <dbReference type="Pfam" id="PF00172"/>
    </source>
</evidence>
<dbReference type="InterPro" id="IPR001138">
    <property type="entry name" value="Zn2Cys6_DnaBD"/>
</dbReference>
<dbReference type="GO" id="GO:0000981">
    <property type="term" value="F:DNA-binding transcription factor activity, RNA polymerase II-specific"/>
    <property type="evidence" value="ECO:0007669"/>
    <property type="project" value="InterPro"/>
</dbReference>
<dbReference type="CDD" id="cd00067">
    <property type="entry name" value="GAL4"/>
    <property type="match status" value="1"/>
</dbReference>
<reference evidence="3" key="1">
    <citation type="journal article" date="2023" name="Mol. Phylogenet. Evol.">
        <title>Genome-scale phylogeny and comparative genomics of the fungal order Sordariales.</title>
        <authorList>
            <person name="Hensen N."/>
            <person name="Bonometti L."/>
            <person name="Westerberg I."/>
            <person name="Brannstrom I.O."/>
            <person name="Guillou S."/>
            <person name="Cros-Aarteil S."/>
            <person name="Calhoun S."/>
            <person name="Haridas S."/>
            <person name="Kuo A."/>
            <person name="Mondo S."/>
            <person name="Pangilinan J."/>
            <person name="Riley R."/>
            <person name="LaButti K."/>
            <person name="Andreopoulos B."/>
            <person name="Lipzen A."/>
            <person name="Chen C."/>
            <person name="Yan M."/>
            <person name="Daum C."/>
            <person name="Ng V."/>
            <person name="Clum A."/>
            <person name="Steindorff A."/>
            <person name="Ohm R.A."/>
            <person name="Martin F."/>
            <person name="Silar P."/>
            <person name="Natvig D.O."/>
            <person name="Lalanne C."/>
            <person name="Gautier V."/>
            <person name="Ament-Velasquez S.L."/>
            <person name="Kruys A."/>
            <person name="Hutchinson M.I."/>
            <person name="Powell A.J."/>
            <person name="Barry K."/>
            <person name="Miller A.N."/>
            <person name="Grigoriev I.V."/>
            <person name="Debuchy R."/>
            <person name="Gladieux P."/>
            <person name="Hiltunen Thoren M."/>
            <person name="Johannesson H."/>
        </authorList>
    </citation>
    <scope>NUCLEOTIDE SEQUENCE</scope>
    <source>
        <strain evidence="3">CBS 333.67</strain>
    </source>
</reference>
<comment type="caution">
    <text evidence="3">The sequence shown here is derived from an EMBL/GenBank/DDBJ whole genome shotgun (WGS) entry which is preliminary data.</text>
</comment>
<dbReference type="PANTHER" id="PTHR38111:SF11">
    <property type="entry name" value="TRANSCRIPTION FACTOR DOMAIN-CONTAINING PROTEIN-RELATED"/>
    <property type="match status" value="1"/>
</dbReference>
<keyword evidence="1" id="KW-0539">Nucleus</keyword>
<dbReference type="GeneID" id="87890158"/>
<dbReference type="SUPFAM" id="SSF57701">
    <property type="entry name" value="Zn2/Cys6 DNA-binding domain"/>
    <property type="match status" value="1"/>
</dbReference>
<dbReference type="Pfam" id="PF00172">
    <property type="entry name" value="Zn_clus"/>
    <property type="match status" value="1"/>
</dbReference>
<dbReference type="RefSeq" id="XP_062727342.1">
    <property type="nucleotide sequence ID" value="XM_062871329.1"/>
</dbReference>
<dbReference type="GO" id="GO:0008270">
    <property type="term" value="F:zinc ion binding"/>
    <property type="evidence" value="ECO:0007669"/>
    <property type="project" value="InterPro"/>
</dbReference>
<name>A0AAJ0H4F4_9PEZI</name>
<sequence>MVGVPGRSKSCGTCRRRKKGNCDRQRPSCSQCLAKGLTCDGYGRETIFVNATSAKVKQYRVNEYPPEADNEQAHDTIHGGDAQGSKFERQHAGVQREGESEDLALQQRRFAAAEAILRIPDSGVTEALARTAHEERYLGGFWQRYLPEARDFPSRAAPYTNGGWMVALPRLYASSPVIRKVMLAVCLATEGQASGREREREEGLRYYTASLRRMAGALADRDPERGRADHTTLVVAARLFSMYEVHCGHNALDLPAQAESWCKHIEGELALIMSRPPQDYASGYMHQFWVDGRLHLASCFLQMRKRAPMSDPGWMTIPWQTIPKTPKDLIIDILIETTGLREDYDALKTQDDPQSRDALRRELIQRCWRLESELAVWLSTVHNHREPDVLSADAPFSIDVLAAAHVMCIYWIACIVTYSTLRDLLSAAAPEEIARLPPHMDPRVYFRRIAEAVNVMLHPSSGIFGAQLTYFPTAVVMSYHRDFGGGDEDVKTMIFGAYRRAGKDMIAERFLASLREQEARRGGRSNCTIP</sequence>
<dbReference type="Proteomes" id="UP001273166">
    <property type="component" value="Unassembled WGS sequence"/>
</dbReference>